<feature type="disulfide bond" evidence="1">
    <location>
        <begin position="51"/>
        <end position="60"/>
    </location>
</feature>
<dbReference type="PROSITE" id="PS00022">
    <property type="entry name" value="EGF_1"/>
    <property type="match status" value="1"/>
</dbReference>
<evidence type="ECO:0000313" key="3">
    <source>
        <dbReference type="EMBL" id="GIY11910.1"/>
    </source>
</evidence>
<gene>
    <name evidence="3" type="primary">AVEN_258683_1</name>
    <name evidence="3" type="ORF">CEXT_341711</name>
</gene>
<dbReference type="AlphaFoldDB" id="A0AAV4QR16"/>
<organism evidence="3 4">
    <name type="scientific">Caerostris extrusa</name>
    <name type="common">Bark spider</name>
    <name type="synonym">Caerostris bankana</name>
    <dbReference type="NCBI Taxonomy" id="172846"/>
    <lineage>
        <taxon>Eukaryota</taxon>
        <taxon>Metazoa</taxon>
        <taxon>Ecdysozoa</taxon>
        <taxon>Arthropoda</taxon>
        <taxon>Chelicerata</taxon>
        <taxon>Arachnida</taxon>
        <taxon>Araneae</taxon>
        <taxon>Araneomorphae</taxon>
        <taxon>Entelegynae</taxon>
        <taxon>Araneoidea</taxon>
        <taxon>Araneidae</taxon>
        <taxon>Caerostris</taxon>
    </lineage>
</organism>
<reference evidence="3 4" key="1">
    <citation type="submission" date="2021-06" db="EMBL/GenBank/DDBJ databases">
        <title>Caerostris extrusa draft genome.</title>
        <authorList>
            <person name="Kono N."/>
            <person name="Arakawa K."/>
        </authorList>
    </citation>
    <scope>NUCLEOTIDE SEQUENCE [LARGE SCALE GENOMIC DNA]</scope>
</reference>
<sequence>MVSASYNFYSPFFGIELRTTVCVVITTCDESSDCENAGICQWEGEDKFCDCKNGTRGGKCEHIDDCEEGIFKECHGDRGTCYYDAKYQKAKCVCSKGKSLDQNVNFCKVIRRLEKGRIEHISENEVNPNKIN</sequence>
<evidence type="ECO:0000313" key="4">
    <source>
        <dbReference type="Proteomes" id="UP001054945"/>
    </source>
</evidence>
<evidence type="ECO:0000259" key="2">
    <source>
        <dbReference type="PROSITE" id="PS50026"/>
    </source>
</evidence>
<proteinExistence type="predicted"/>
<dbReference type="InterPro" id="IPR000742">
    <property type="entry name" value="EGF"/>
</dbReference>
<evidence type="ECO:0000256" key="1">
    <source>
        <dbReference type="PROSITE-ProRule" id="PRU00076"/>
    </source>
</evidence>
<name>A0AAV4QR16_CAEEX</name>
<comment type="caution">
    <text evidence="3">The sequence shown here is derived from an EMBL/GenBank/DDBJ whole genome shotgun (WGS) entry which is preliminary data.</text>
</comment>
<protein>
    <recommendedName>
        <fullName evidence="2">EGF-like domain-containing protein</fullName>
    </recommendedName>
</protein>
<keyword evidence="1" id="KW-1015">Disulfide bond</keyword>
<feature type="domain" description="EGF-like" evidence="2">
    <location>
        <begin position="24"/>
        <end position="61"/>
    </location>
</feature>
<dbReference type="EMBL" id="BPLR01006723">
    <property type="protein sequence ID" value="GIY11910.1"/>
    <property type="molecule type" value="Genomic_DNA"/>
</dbReference>
<comment type="caution">
    <text evidence="1">Lacks conserved residue(s) required for the propagation of feature annotation.</text>
</comment>
<dbReference type="SMART" id="SM00181">
    <property type="entry name" value="EGF"/>
    <property type="match status" value="2"/>
</dbReference>
<accession>A0AAV4QR16</accession>
<keyword evidence="1" id="KW-0245">EGF-like domain</keyword>
<keyword evidence="4" id="KW-1185">Reference proteome</keyword>
<dbReference type="Proteomes" id="UP001054945">
    <property type="component" value="Unassembled WGS sequence"/>
</dbReference>
<dbReference type="PROSITE" id="PS50026">
    <property type="entry name" value="EGF_3"/>
    <property type="match status" value="1"/>
</dbReference>